<dbReference type="AlphaFoldDB" id="A0A9D4CBU1"/>
<protein>
    <recommendedName>
        <fullName evidence="5">L1 transposable element RRM domain-containing protein</fullName>
    </recommendedName>
</protein>
<keyword evidence="4" id="KW-1185">Reference proteome</keyword>
<organism evidence="3 4">
    <name type="scientific">Dreissena polymorpha</name>
    <name type="common">Zebra mussel</name>
    <name type="synonym">Mytilus polymorpha</name>
    <dbReference type="NCBI Taxonomy" id="45954"/>
    <lineage>
        <taxon>Eukaryota</taxon>
        <taxon>Metazoa</taxon>
        <taxon>Spiralia</taxon>
        <taxon>Lophotrochozoa</taxon>
        <taxon>Mollusca</taxon>
        <taxon>Bivalvia</taxon>
        <taxon>Autobranchia</taxon>
        <taxon>Heteroconchia</taxon>
        <taxon>Euheterodonta</taxon>
        <taxon>Imparidentia</taxon>
        <taxon>Neoheterodontei</taxon>
        <taxon>Myida</taxon>
        <taxon>Dreissenoidea</taxon>
        <taxon>Dreissenidae</taxon>
        <taxon>Dreissena</taxon>
    </lineage>
</organism>
<dbReference type="Proteomes" id="UP000828390">
    <property type="component" value="Unassembled WGS sequence"/>
</dbReference>
<evidence type="ECO:0000313" key="3">
    <source>
        <dbReference type="EMBL" id="KAH3720736.1"/>
    </source>
</evidence>
<dbReference type="InterPro" id="IPR004244">
    <property type="entry name" value="Transposase_22"/>
</dbReference>
<evidence type="ECO:0000313" key="4">
    <source>
        <dbReference type="Proteomes" id="UP000828390"/>
    </source>
</evidence>
<feature type="compositionally biased region" description="Polar residues" evidence="2">
    <location>
        <begin position="88"/>
        <end position="105"/>
    </location>
</feature>
<reference evidence="3" key="2">
    <citation type="submission" date="2020-11" db="EMBL/GenBank/DDBJ databases">
        <authorList>
            <person name="McCartney M.A."/>
            <person name="Auch B."/>
            <person name="Kono T."/>
            <person name="Mallez S."/>
            <person name="Becker A."/>
            <person name="Gohl D.M."/>
            <person name="Silverstein K.A.T."/>
            <person name="Koren S."/>
            <person name="Bechman K.B."/>
            <person name="Herman A."/>
            <person name="Abrahante J.E."/>
            <person name="Garbe J."/>
        </authorList>
    </citation>
    <scope>NUCLEOTIDE SEQUENCE</scope>
    <source>
        <strain evidence="3">Duluth1</strain>
        <tissue evidence="3">Whole animal</tissue>
    </source>
</reference>
<accession>A0A9D4CBU1</accession>
<name>A0A9D4CBU1_DREPO</name>
<feature type="coiled-coil region" evidence="1">
    <location>
        <begin position="140"/>
        <end position="195"/>
    </location>
</feature>
<feature type="compositionally biased region" description="Basic and acidic residues" evidence="2">
    <location>
        <begin position="74"/>
        <end position="87"/>
    </location>
</feature>
<proteinExistence type="predicted"/>
<evidence type="ECO:0000256" key="2">
    <source>
        <dbReference type="SAM" id="MobiDB-lite"/>
    </source>
</evidence>
<comment type="caution">
    <text evidence="3">The sequence shown here is derived from an EMBL/GenBank/DDBJ whole genome shotgun (WGS) entry which is preliminary data.</text>
</comment>
<evidence type="ECO:0000256" key="1">
    <source>
        <dbReference type="SAM" id="Coils"/>
    </source>
</evidence>
<dbReference type="Gene3D" id="3.30.70.1820">
    <property type="entry name" value="L1 transposable element, RRM domain"/>
    <property type="match status" value="1"/>
</dbReference>
<keyword evidence="1" id="KW-0175">Coiled coil</keyword>
<reference evidence="3" key="1">
    <citation type="journal article" date="2019" name="bioRxiv">
        <title>The Genome of the Zebra Mussel, Dreissena polymorpha: A Resource for Invasive Species Research.</title>
        <authorList>
            <person name="McCartney M.A."/>
            <person name="Auch B."/>
            <person name="Kono T."/>
            <person name="Mallez S."/>
            <person name="Zhang Y."/>
            <person name="Obille A."/>
            <person name="Becker A."/>
            <person name="Abrahante J.E."/>
            <person name="Garbe J."/>
            <person name="Badalamenti J.P."/>
            <person name="Herman A."/>
            <person name="Mangelson H."/>
            <person name="Liachko I."/>
            <person name="Sullivan S."/>
            <person name="Sone E.D."/>
            <person name="Koren S."/>
            <person name="Silverstein K.A.T."/>
            <person name="Beckman K.B."/>
            <person name="Gohl D.M."/>
        </authorList>
    </citation>
    <scope>NUCLEOTIDE SEQUENCE</scope>
    <source>
        <strain evidence="3">Duluth1</strain>
        <tissue evidence="3">Whole animal</tissue>
    </source>
</reference>
<feature type="region of interest" description="Disordered" evidence="2">
    <location>
        <begin position="54"/>
        <end position="105"/>
    </location>
</feature>
<gene>
    <name evidence="3" type="ORF">DPMN_063640</name>
</gene>
<dbReference type="PANTHER" id="PTHR11505">
    <property type="entry name" value="L1 TRANSPOSABLE ELEMENT-RELATED"/>
    <property type="match status" value="1"/>
</dbReference>
<evidence type="ECO:0008006" key="5">
    <source>
        <dbReference type="Google" id="ProtNLM"/>
    </source>
</evidence>
<sequence>MGNSLMEWRARIGSFTQPRKLKTHMDTLKPKHVMLCIRTALFLMLVAQCVEPHPGPNSKTTKTHGPASGSSRATIHDTGNDPRELRSTGRQRLSSSSADLQPNSLSTWLRRDNSENTEFYLQNSQDTLFPSDDVNPTLILMEISRDVKKMNSRFDTLEESVNDIKQENRKLKEQNHKLTTEVSVLKDQMKNLEAQSSKNAIHQERVEWQNKRSNLKIYNIDQSPNESAEETETKVKSFLKRDLGISESEINMERVYRLPSHNSPNPVFIELSSAKTRDKILKIFKDKRKSGANLSIRVGEDLPQRIAQARSGLYHLMKESIDNHKQAYFKYDYLIVEGKKYVFDPLLKIPVLVPEPRKERTAFIEPGSLPANAEISNT</sequence>
<dbReference type="EMBL" id="JAIWYP010000013">
    <property type="protein sequence ID" value="KAH3720736.1"/>
    <property type="molecule type" value="Genomic_DNA"/>
</dbReference>